<dbReference type="EC" id="2.5.1.9" evidence="4 9"/>
<reference evidence="13" key="2">
    <citation type="journal article" date="2016" name="Genome Announc.">
        <title>Draft Genome Sequences of Two Novel Amoeba-Resistant Intranuclear Bacteria, 'Candidatus Berkiella cookevillensis' and 'Candidatus Berkiella aquae'.</title>
        <authorList>
            <person name="Mehari Y.T."/>
            <person name="Arivett B.A."/>
            <person name="Farone A.L."/>
            <person name="Gunderson J.H."/>
            <person name="Farone M.B."/>
        </authorList>
    </citation>
    <scope>NUCLEOTIDE SEQUENCE</scope>
    <source>
        <strain evidence="13">HT99</strain>
    </source>
</reference>
<reference evidence="13" key="3">
    <citation type="submission" date="2021-06" db="EMBL/GenBank/DDBJ databases">
        <title>Genomic Description and Analysis of Intracellular Bacteria, Candidatus Berkiella cookevillensis and Candidatus Berkiella aquae.</title>
        <authorList>
            <person name="Kidane D.T."/>
            <person name="Mehari Y.T."/>
            <person name="Rice F.C."/>
            <person name="Arivett B.A."/>
            <person name="Farone A.L."/>
            <person name="Berk S.G."/>
            <person name="Farone M.B."/>
        </authorList>
    </citation>
    <scope>NUCLEOTIDE SEQUENCE</scope>
    <source>
        <strain evidence="13">HT99</strain>
    </source>
</reference>
<dbReference type="InterPro" id="IPR026017">
    <property type="entry name" value="Lumazine-bd_dom"/>
</dbReference>
<dbReference type="PROSITE" id="PS51177">
    <property type="entry name" value="LUMAZINE_BIND"/>
    <property type="match status" value="2"/>
</dbReference>
<organism evidence="12">
    <name type="scientific">Candidatus Berkiella aquae</name>
    <dbReference type="NCBI Taxonomy" id="295108"/>
    <lineage>
        <taxon>Bacteria</taxon>
        <taxon>Pseudomonadati</taxon>
        <taxon>Pseudomonadota</taxon>
        <taxon>Gammaproteobacteria</taxon>
        <taxon>Candidatus Berkiellales</taxon>
        <taxon>Candidatus Berkiellaceae</taxon>
        <taxon>Candidatus Berkiella</taxon>
    </lineage>
</organism>
<evidence type="ECO:0000256" key="9">
    <source>
        <dbReference type="NCBIfam" id="TIGR00187"/>
    </source>
</evidence>
<dbReference type="EMBL" id="LKAJ01000009">
    <property type="protein sequence ID" value="KRG20660.1"/>
    <property type="molecule type" value="Genomic_DNA"/>
</dbReference>
<dbReference type="CDD" id="cd00402">
    <property type="entry name" value="Riboflavin_synthase_like"/>
    <property type="match status" value="1"/>
</dbReference>
<reference evidence="12" key="1">
    <citation type="submission" date="2015-09" db="EMBL/GenBank/DDBJ databases">
        <title>Draft Genome Sequences of Two Novel Amoeba-resistant Intranuclear Bacteria, Candidatus Berkiella cookevillensis and Candidatus Berkiella aquae.</title>
        <authorList>
            <person name="Mehari Y.T."/>
            <person name="Arivett B.A."/>
            <person name="Farone A.L."/>
            <person name="Gunderson J.H."/>
            <person name="Farone M.B."/>
        </authorList>
    </citation>
    <scope>NUCLEOTIDE SEQUENCE [LARGE SCALE GENOMIC DNA]</scope>
    <source>
        <strain evidence="12">HT99</strain>
    </source>
</reference>
<feature type="repeat" description="Lumazine-binding" evidence="10">
    <location>
        <begin position="1"/>
        <end position="97"/>
    </location>
</feature>
<dbReference type="EMBL" id="LKAJ02000001">
    <property type="protein sequence ID" value="MCS5710752.1"/>
    <property type="molecule type" value="Genomic_DNA"/>
</dbReference>
<dbReference type="InterPro" id="IPR001783">
    <property type="entry name" value="Lumazine-bd"/>
</dbReference>
<accession>A0A0Q9YUP6</accession>
<dbReference type="GO" id="GO:0009231">
    <property type="term" value="P:riboflavin biosynthetic process"/>
    <property type="evidence" value="ECO:0007669"/>
    <property type="project" value="UniProtKB-KW"/>
</dbReference>
<keyword evidence="8" id="KW-0677">Repeat</keyword>
<dbReference type="PANTHER" id="PTHR21098:SF0">
    <property type="entry name" value="RIBOFLAVIN SYNTHASE"/>
    <property type="match status" value="1"/>
</dbReference>
<dbReference type="Gene3D" id="2.40.30.20">
    <property type="match status" value="2"/>
</dbReference>
<dbReference type="FunFam" id="2.40.30.20:FF:000003">
    <property type="entry name" value="Riboflavin synthase, alpha subunit"/>
    <property type="match status" value="1"/>
</dbReference>
<dbReference type="GO" id="GO:0005829">
    <property type="term" value="C:cytosol"/>
    <property type="evidence" value="ECO:0007669"/>
    <property type="project" value="TreeGrafter"/>
</dbReference>
<proteinExistence type="predicted"/>
<comment type="caution">
    <text evidence="12">The sequence shown here is derived from an EMBL/GenBank/DDBJ whole genome shotgun (WGS) entry which is preliminary data.</text>
</comment>
<dbReference type="NCBIfam" id="NF009566">
    <property type="entry name" value="PRK13020.1"/>
    <property type="match status" value="1"/>
</dbReference>
<dbReference type="SUPFAM" id="SSF63380">
    <property type="entry name" value="Riboflavin synthase domain-like"/>
    <property type="match status" value="2"/>
</dbReference>
<dbReference type="GO" id="GO:0004746">
    <property type="term" value="F:riboflavin synthase activity"/>
    <property type="evidence" value="ECO:0007669"/>
    <property type="project" value="UniProtKB-UniRule"/>
</dbReference>
<feature type="repeat" description="Lumazine-binding" evidence="10">
    <location>
        <begin position="98"/>
        <end position="197"/>
    </location>
</feature>
<dbReference type="InterPro" id="IPR023366">
    <property type="entry name" value="ATP_synth_asu-like_sf"/>
</dbReference>
<dbReference type="InterPro" id="IPR017938">
    <property type="entry name" value="Riboflavin_synthase-like_b-brl"/>
</dbReference>
<comment type="catalytic activity">
    <reaction evidence="1">
        <text>2 6,7-dimethyl-8-(1-D-ribityl)lumazine + H(+) = 5-amino-6-(D-ribitylamino)uracil + riboflavin</text>
        <dbReference type="Rhea" id="RHEA:20772"/>
        <dbReference type="ChEBI" id="CHEBI:15378"/>
        <dbReference type="ChEBI" id="CHEBI:15934"/>
        <dbReference type="ChEBI" id="CHEBI:57986"/>
        <dbReference type="ChEBI" id="CHEBI:58201"/>
        <dbReference type="EC" id="2.5.1.9"/>
    </reaction>
</comment>
<evidence type="ECO:0000313" key="12">
    <source>
        <dbReference type="EMBL" id="KRG20660.1"/>
    </source>
</evidence>
<protein>
    <recommendedName>
        <fullName evidence="5 9">Riboflavin synthase</fullName>
        <ecNumber evidence="4 9">2.5.1.9</ecNumber>
    </recommendedName>
</protein>
<sequence>MFSGIVKAMVAIVNVSHSKELTRYQLQLPADMLIGLETGASLAVNGVCQTVVSIENQTVSFDAIQESLKLTTIPSFTVGQMVNVERSLKMGDEIGGHLLSGHILGTARISNIQSPSPEQRIFEISCNPTWMKYILHKGYVALNGVSLTVGEVYSERGAFLINLIPETLRLTTFGSAQEGDLINLEIDSQTQAIVETVERVLAAKNL</sequence>
<keyword evidence="7 12" id="KW-0808">Transferase</keyword>
<comment type="pathway">
    <text evidence="3">Cofactor biosynthesis; riboflavin biosynthesis; riboflavin from 2-hydroxy-3-oxobutyl phosphate and 5-amino-6-(D-ribitylamino)uracil: step 2/2.</text>
</comment>
<dbReference type="OrthoDB" id="9788537at2"/>
<evidence type="ECO:0000256" key="10">
    <source>
        <dbReference type="PROSITE-ProRule" id="PRU00524"/>
    </source>
</evidence>
<evidence type="ECO:0000256" key="3">
    <source>
        <dbReference type="ARBA" id="ARBA00004887"/>
    </source>
</evidence>
<evidence type="ECO:0000256" key="5">
    <source>
        <dbReference type="ARBA" id="ARBA00013950"/>
    </source>
</evidence>
<feature type="domain" description="Lumazine-binding" evidence="11">
    <location>
        <begin position="98"/>
        <end position="197"/>
    </location>
</feature>
<dbReference type="NCBIfam" id="NF006767">
    <property type="entry name" value="PRK09289.1"/>
    <property type="match status" value="1"/>
</dbReference>
<dbReference type="NCBIfam" id="TIGR00187">
    <property type="entry name" value="ribE"/>
    <property type="match status" value="1"/>
</dbReference>
<gene>
    <name evidence="12" type="primary">ribC</name>
    <name evidence="13" type="ORF">HT99x_004870</name>
    <name evidence="12" type="ORF">HT99x_02147</name>
</gene>
<dbReference type="AlphaFoldDB" id="A0A0Q9YUP6"/>
<evidence type="ECO:0000256" key="2">
    <source>
        <dbReference type="ARBA" id="ARBA00002803"/>
    </source>
</evidence>
<evidence type="ECO:0000256" key="4">
    <source>
        <dbReference type="ARBA" id="ARBA00012827"/>
    </source>
</evidence>
<evidence type="ECO:0000256" key="7">
    <source>
        <dbReference type="ARBA" id="ARBA00022679"/>
    </source>
</evidence>
<dbReference type="PIRSF" id="PIRSF000498">
    <property type="entry name" value="Riboflavin_syn_A"/>
    <property type="match status" value="1"/>
</dbReference>
<dbReference type="Proteomes" id="UP000051497">
    <property type="component" value="Unassembled WGS sequence"/>
</dbReference>
<evidence type="ECO:0000313" key="13">
    <source>
        <dbReference type="EMBL" id="MCS5710752.1"/>
    </source>
</evidence>
<keyword evidence="14" id="KW-1185">Reference proteome</keyword>
<evidence type="ECO:0000313" key="14">
    <source>
        <dbReference type="Proteomes" id="UP000051497"/>
    </source>
</evidence>
<comment type="function">
    <text evidence="2">Catalyzes the dismutation of two molecules of 6,7-dimethyl-8-ribityllumazine, resulting in the formation of riboflavin and 5-amino-6-(D-ribitylamino)uracil.</text>
</comment>
<evidence type="ECO:0000256" key="1">
    <source>
        <dbReference type="ARBA" id="ARBA00000968"/>
    </source>
</evidence>
<evidence type="ECO:0000256" key="6">
    <source>
        <dbReference type="ARBA" id="ARBA00022619"/>
    </source>
</evidence>
<dbReference type="STRING" id="295108.HT99x_02147"/>
<keyword evidence="6" id="KW-0686">Riboflavin biosynthesis</keyword>
<evidence type="ECO:0000259" key="11">
    <source>
        <dbReference type="PROSITE" id="PS51177"/>
    </source>
</evidence>
<name>A0A0Q9YUP6_9GAMM</name>
<dbReference type="PATRIC" id="fig|1590043.3.peg.2193"/>
<dbReference type="PANTHER" id="PTHR21098">
    <property type="entry name" value="RIBOFLAVIN SYNTHASE ALPHA CHAIN"/>
    <property type="match status" value="1"/>
</dbReference>
<dbReference type="RefSeq" id="WP_075066772.1">
    <property type="nucleotide sequence ID" value="NZ_LKAJ02000001.1"/>
</dbReference>
<feature type="domain" description="Lumazine-binding" evidence="11">
    <location>
        <begin position="1"/>
        <end position="97"/>
    </location>
</feature>
<evidence type="ECO:0000256" key="8">
    <source>
        <dbReference type="ARBA" id="ARBA00022737"/>
    </source>
</evidence>
<dbReference type="Pfam" id="PF00677">
    <property type="entry name" value="Lum_binding"/>
    <property type="match status" value="2"/>
</dbReference>